<dbReference type="PANTHER" id="PTHR42928">
    <property type="entry name" value="TRICARBOXYLATE-BINDING PROTEIN"/>
    <property type="match status" value="1"/>
</dbReference>
<dbReference type="Gene3D" id="3.40.190.10">
    <property type="entry name" value="Periplasmic binding protein-like II"/>
    <property type="match status" value="1"/>
</dbReference>
<keyword evidence="4" id="KW-1185">Reference proteome</keyword>
<dbReference type="PIRSF" id="PIRSF017082">
    <property type="entry name" value="YflP"/>
    <property type="match status" value="1"/>
</dbReference>
<name>A0A328YQE3_9BURK</name>
<dbReference type="OrthoDB" id="8678477at2"/>
<keyword evidence="2" id="KW-0732">Signal</keyword>
<dbReference type="CDD" id="cd07012">
    <property type="entry name" value="PBP2_Bug_TTT"/>
    <property type="match status" value="1"/>
</dbReference>
<dbReference type="EMBL" id="QLTA01000061">
    <property type="protein sequence ID" value="RAR75870.1"/>
    <property type="molecule type" value="Genomic_DNA"/>
</dbReference>
<dbReference type="PANTHER" id="PTHR42928:SF5">
    <property type="entry name" value="BLR1237 PROTEIN"/>
    <property type="match status" value="1"/>
</dbReference>
<protein>
    <submittedName>
        <fullName evidence="3">Tripartite-type tricarboxylate transporter receptor subunit TctC</fullName>
    </submittedName>
</protein>
<organism evidence="3 4">
    <name type="scientific">Paracidovorax anthurii</name>
    <dbReference type="NCBI Taxonomy" id="78229"/>
    <lineage>
        <taxon>Bacteria</taxon>
        <taxon>Pseudomonadati</taxon>
        <taxon>Pseudomonadota</taxon>
        <taxon>Betaproteobacteria</taxon>
        <taxon>Burkholderiales</taxon>
        <taxon>Comamonadaceae</taxon>
        <taxon>Paracidovorax</taxon>
    </lineage>
</organism>
<evidence type="ECO:0000256" key="2">
    <source>
        <dbReference type="SAM" id="SignalP"/>
    </source>
</evidence>
<dbReference type="RefSeq" id="WP_111881627.1">
    <property type="nucleotide sequence ID" value="NZ_CBCSGC010000068.1"/>
</dbReference>
<proteinExistence type="inferred from homology"/>
<evidence type="ECO:0000256" key="1">
    <source>
        <dbReference type="ARBA" id="ARBA00006987"/>
    </source>
</evidence>
<dbReference type="Proteomes" id="UP000248856">
    <property type="component" value="Unassembled WGS sequence"/>
</dbReference>
<dbReference type="SUPFAM" id="SSF53850">
    <property type="entry name" value="Periplasmic binding protein-like II"/>
    <property type="match status" value="1"/>
</dbReference>
<dbReference type="InterPro" id="IPR005064">
    <property type="entry name" value="BUG"/>
</dbReference>
<keyword evidence="3" id="KW-0675">Receptor</keyword>
<comment type="similarity">
    <text evidence="1">Belongs to the UPF0065 (bug) family.</text>
</comment>
<reference evidence="3 4" key="1">
    <citation type="submission" date="2018-06" db="EMBL/GenBank/DDBJ databases">
        <title>Genomic Encyclopedia of Archaeal and Bacterial Type Strains, Phase II (KMG-II): from individual species to whole genera.</title>
        <authorList>
            <person name="Goeker M."/>
        </authorList>
    </citation>
    <scope>NUCLEOTIDE SEQUENCE [LARGE SCALE GENOMIC DNA]</scope>
    <source>
        <strain evidence="3 4">CFPB 3232</strain>
    </source>
</reference>
<accession>A0A328YQE3</accession>
<dbReference type="Gene3D" id="3.40.190.150">
    <property type="entry name" value="Bordetella uptake gene, domain 1"/>
    <property type="match status" value="1"/>
</dbReference>
<feature type="signal peptide" evidence="2">
    <location>
        <begin position="1"/>
        <end position="31"/>
    </location>
</feature>
<comment type="caution">
    <text evidence="3">The sequence shown here is derived from an EMBL/GenBank/DDBJ whole genome shotgun (WGS) entry which is preliminary data.</text>
</comment>
<sequence length="337" mass="35391">MRRAFDVRTSFRQAASLVLALAFAASTPVHAQVLPKVGDFPSQPIRLVSPFPPGGGNDFHMRLVSNELAAITGQPAVAENRAGAGGNIGAKYVAEGKPDGYTVLLSQVSTMAVNPALYRAPGFDPLKSFVPVTQVNAAPLAIVVSANSPIKTMADLRAKARAGGERLTYATPGNGTLSHLVGVVLEKDAGIALTHVPYRGAGPALADLIGGQVALMITSTSSVASHIQQGVVRAIAVTSPRRIGVFKSVPTLEELGMKDMAYEDWYGFFAPAGTPPERVAYLHQAITRALKSPAVEKKILEAGGELVAGTPEELAVQLRKDLERWARVVKLSGASVD</sequence>
<feature type="chain" id="PRO_5016350241" evidence="2">
    <location>
        <begin position="32"/>
        <end position="337"/>
    </location>
</feature>
<dbReference type="Pfam" id="PF03401">
    <property type="entry name" value="TctC"/>
    <property type="match status" value="1"/>
</dbReference>
<gene>
    <name evidence="3" type="ORF">AX018_106111</name>
</gene>
<evidence type="ECO:0000313" key="4">
    <source>
        <dbReference type="Proteomes" id="UP000248856"/>
    </source>
</evidence>
<evidence type="ECO:0000313" key="3">
    <source>
        <dbReference type="EMBL" id="RAR75870.1"/>
    </source>
</evidence>
<dbReference type="InterPro" id="IPR042100">
    <property type="entry name" value="Bug_dom1"/>
</dbReference>
<dbReference type="AlphaFoldDB" id="A0A328YQE3"/>